<dbReference type="PANTHER" id="PTHR30561:SF9">
    <property type="entry name" value="4-AMINO-4-DEOXY-L-ARABINOSE-PHOSPHOUNDECAPRENOL FLIPPASE SUBUNIT ARNF-RELATED"/>
    <property type="match status" value="1"/>
</dbReference>
<evidence type="ECO:0000256" key="1">
    <source>
        <dbReference type="ARBA" id="ARBA00004651"/>
    </source>
</evidence>
<dbReference type="PANTHER" id="PTHR30561">
    <property type="entry name" value="SMR FAMILY PROTON-DEPENDENT DRUG EFFLUX TRANSPORTER SUGE"/>
    <property type="match status" value="1"/>
</dbReference>
<evidence type="ECO:0000256" key="2">
    <source>
        <dbReference type="ARBA" id="ARBA00007362"/>
    </source>
</evidence>
<dbReference type="InterPro" id="IPR000620">
    <property type="entry name" value="EamA_dom"/>
</dbReference>
<dbReference type="InterPro" id="IPR000390">
    <property type="entry name" value="Small_drug/metabolite_transptr"/>
</dbReference>
<protein>
    <recommendedName>
        <fullName evidence="13">EamA domain-containing protein</fullName>
    </recommendedName>
</protein>
<proteinExistence type="inferred from homology"/>
<evidence type="ECO:0000256" key="5">
    <source>
        <dbReference type="ARBA" id="ARBA00022519"/>
    </source>
</evidence>
<feature type="domain" description="EamA" evidence="13">
    <location>
        <begin position="19"/>
        <end position="101"/>
    </location>
</feature>
<dbReference type="SUPFAM" id="SSF103481">
    <property type="entry name" value="Multidrug resistance efflux transporter EmrE"/>
    <property type="match status" value="1"/>
</dbReference>
<evidence type="ECO:0000259" key="13">
    <source>
        <dbReference type="Pfam" id="PF00892"/>
    </source>
</evidence>
<evidence type="ECO:0000256" key="3">
    <source>
        <dbReference type="ARBA" id="ARBA00022475"/>
    </source>
</evidence>
<keyword evidence="3" id="KW-1003">Cell membrane</keyword>
<feature type="transmembrane region" description="Helical" evidence="12">
    <location>
        <begin position="58"/>
        <end position="78"/>
    </location>
</feature>
<keyword evidence="11 12" id="KW-0472">Membrane</keyword>
<dbReference type="KEGG" id="pdh:B9T62_28965"/>
<comment type="similarity">
    <text evidence="2">Belongs to the EamA transporter family.</text>
</comment>
<keyword evidence="6" id="KW-0441">Lipid A biosynthesis</keyword>
<evidence type="ECO:0000313" key="15">
    <source>
        <dbReference type="Proteomes" id="UP000249890"/>
    </source>
</evidence>
<evidence type="ECO:0000256" key="12">
    <source>
        <dbReference type="SAM" id="Phobius"/>
    </source>
</evidence>
<keyword evidence="15" id="KW-1185">Reference proteome</keyword>
<keyword evidence="9 12" id="KW-1133">Transmembrane helix</keyword>
<dbReference type="InterPro" id="IPR037185">
    <property type="entry name" value="EmrE-like"/>
</dbReference>
<dbReference type="GO" id="GO:0005886">
    <property type="term" value="C:plasma membrane"/>
    <property type="evidence" value="ECO:0007669"/>
    <property type="project" value="UniProtKB-SubCell"/>
</dbReference>
<comment type="subcellular location">
    <subcellularLocation>
        <location evidence="1">Cell membrane</location>
        <topology evidence="1">Multi-pass membrane protein</topology>
    </subcellularLocation>
</comment>
<dbReference type="Pfam" id="PF00892">
    <property type="entry name" value="EamA"/>
    <property type="match status" value="1"/>
</dbReference>
<dbReference type="GO" id="GO:0009103">
    <property type="term" value="P:lipopolysaccharide biosynthetic process"/>
    <property type="evidence" value="ECO:0007669"/>
    <property type="project" value="UniProtKB-KW"/>
</dbReference>
<dbReference type="AlphaFoldDB" id="A0A2Z2KRI5"/>
<feature type="transmembrane region" description="Helical" evidence="12">
    <location>
        <begin position="84"/>
        <end position="102"/>
    </location>
</feature>
<evidence type="ECO:0000256" key="7">
    <source>
        <dbReference type="ARBA" id="ARBA00022692"/>
    </source>
</evidence>
<evidence type="ECO:0000256" key="4">
    <source>
        <dbReference type="ARBA" id="ARBA00022516"/>
    </source>
</evidence>
<keyword evidence="10" id="KW-0443">Lipid metabolism</keyword>
<organism evidence="14 15">
    <name type="scientific">Paenibacillus donghaensis</name>
    <dbReference type="NCBI Taxonomy" id="414771"/>
    <lineage>
        <taxon>Bacteria</taxon>
        <taxon>Bacillati</taxon>
        <taxon>Bacillota</taxon>
        <taxon>Bacilli</taxon>
        <taxon>Bacillales</taxon>
        <taxon>Paenibacillaceae</taxon>
        <taxon>Paenibacillus</taxon>
    </lineage>
</organism>
<evidence type="ECO:0000313" key="14">
    <source>
        <dbReference type="EMBL" id="ASA26520.1"/>
    </source>
</evidence>
<evidence type="ECO:0000256" key="11">
    <source>
        <dbReference type="ARBA" id="ARBA00023136"/>
    </source>
</evidence>
<sequence>MLATGQIFFKLGLGKIGGVNLNNAWKAMFNIHIIAGLILYVFATLIWFVVLSRIPLSVAYPIQSIAYVLGLLAALLIFNEPVSAMKWLGMMIIMLGVVIIAVD</sequence>
<dbReference type="GO" id="GO:0022857">
    <property type="term" value="F:transmembrane transporter activity"/>
    <property type="evidence" value="ECO:0007669"/>
    <property type="project" value="InterPro"/>
</dbReference>
<keyword evidence="5" id="KW-0997">Cell inner membrane</keyword>
<dbReference type="Gene3D" id="1.10.3730.20">
    <property type="match status" value="1"/>
</dbReference>
<name>A0A2Z2KRI5_9BACL</name>
<accession>A0A2Z2KRI5</accession>
<evidence type="ECO:0000256" key="9">
    <source>
        <dbReference type="ARBA" id="ARBA00022989"/>
    </source>
</evidence>
<dbReference type="OrthoDB" id="513492at2"/>
<evidence type="ECO:0000256" key="10">
    <source>
        <dbReference type="ARBA" id="ARBA00023098"/>
    </source>
</evidence>
<keyword evidence="4" id="KW-0444">Lipid biosynthesis</keyword>
<dbReference type="Proteomes" id="UP000249890">
    <property type="component" value="Chromosome"/>
</dbReference>
<evidence type="ECO:0000256" key="8">
    <source>
        <dbReference type="ARBA" id="ARBA00022985"/>
    </source>
</evidence>
<keyword evidence="8" id="KW-0448">Lipopolysaccharide biosynthesis</keyword>
<feature type="transmembrane region" description="Helical" evidence="12">
    <location>
        <begin position="29"/>
        <end position="51"/>
    </location>
</feature>
<keyword evidence="7 12" id="KW-0812">Transmembrane</keyword>
<dbReference type="EMBL" id="CP021780">
    <property type="protein sequence ID" value="ASA26520.1"/>
    <property type="molecule type" value="Genomic_DNA"/>
</dbReference>
<gene>
    <name evidence="14" type="ORF">B9T62_28965</name>
</gene>
<reference evidence="14 15" key="1">
    <citation type="submission" date="2017-06" db="EMBL/GenBank/DDBJ databases">
        <title>Complete genome sequence of Paenibacillus donghaensis KCTC 13049T isolated from East Sea sediment, South Korea.</title>
        <authorList>
            <person name="Jung B.K."/>
            <person name="Hong S.-J."/>
            <person name="Shin J.-H."/>
        </authorList>
    </citation>
    <scope>NUCLEOTIDE SEQUENCE [LARGE SCALE GENOMIC DNA]</scope>
    <source>
        <strain evidence="14 15">KCTC 13049</strain>
    </source>
</reference>
<evidence type="ECO:0000256" key="6">
    <source>
        <dbReference type="ARBA" id="ARBA00022556"/>
    </source>
</evidence>